<comment type="caution">
    <text evidence="9">The sequence shown here is derived from an EMBL/GenBank/DDBJ whole genome shotgun (WGS) entry which is preliminary data.</text>
</comment>
<feature type="transmembrane region" description="Helical" evidence="8">
    <location>
        <begin position="132"/>
        <end position="152"/>
    </location>
</feature>
<keyword evidence="3" id="KW-0813">Transport</keyword>
<protein>
    <submittedName>
        <fullName evidence="9">Putative branched-subunit amino acid permease</fullName>
    </submittedName>
</protein>
<keyword evidence="6 8" id="KW-1133">Transmembrane helix</keyword>
<evidence type="ECO:0000256" key="8">
    <source>
        <dbReference type="SAM" id="Phobius"/>
    </source>
</evidence>
<dbReference type="AlphaFoldDB" id="A0A7W6FWG2"/>
<accession>A0A7W6FWG2</accession>
<keyword evidence="4" id="KW-1003">Cell membrane</keyword>
<keyword evidence="10" id="KW-1185">Reference proteome</keyword>
<proteinExistence type="inferred from homology"/>
<dbReference type="PANTHER" id="PTHR34979">
    <property type="entry name" value="INNER MEMBRANE PROTEIN YGAZ"/>
    <property type="match status" value="1"/>
</dbReference>
<dbReference type="GO" id="GO:0005886">
    <property type="term" value="C:plasma membrane"/>
    <property type="evidence" value="ECO:0007669"/>
    <property type="project" value="UniProtKB-SubCell"/>
</dbReference>
<dbReference type="GO" id="GO:1903785">
    <property type="term" value="P:L-valine transmembrane transport"/>
    <property type="evidence" value="ECO:0007669"/>
    <property type="project" value="TreeGrafter"/>
</dbReference>
<feature type="transmembrane region" description="Helical" evidence="8">
    <location>
        <begin position="17"/>
        <end position="36"/>
    </location>
</feature>
<sequence length="233" mass="24809">MTLEAQRGEVAAALSEVLPVLIAIVPFGMVFGALAIDAGLTAFQAMGFSAAIYAGASQLVILQLVALGTPLWSILVAVVALNFRHVLYSASVGRKLGRFNTGEKALAFYLLVDPTFAAAEERAAHRTLTKRFYFTYAAVLYVVWLASTYGGIVFGKLIGDQRAIGLDVLLPIYFLALTLGFRRRDGFLTVFAVSAITSVAVYLTLGSPWHVTLGGLAGILSAVLRAPSERPAP</sequence>
<feature type="transmembrane region" description="Helical" evidence="8">
    <location>
        <begin position="164"/>
        <end position="181"/>
    </location>
</feature>
<dbReference type="PANTHER" id="PTHR34979:SF1">
    <property type="entry name" value="INNER MEMBRANE PROTEIN YGAZ"/>
    <property type="match status" value="1"/>
</dbReference>
<comment type="subcellular location">
    <subcellularLocation>
        <location evidence="1">Cell membrane</location>
        <topology evidence="1">Multi-pass membrane protein</topology>
    </subcellularLocation>
</comment>
<dbReference type="RefSeq" id="WP_090966604.1">
    <property type="nucleotide sequence ID" value="NZ_FOOA01000032.1"/>
</dbReference>
<dbReference type="InterPro" id="IPR011606">
    <property type="entry name" value="Brnchd-chn_aa_trnsp_permease"/>
</dbReference>
<organism evidence="9 10">
    <name type="scientific">Aureimonas phyllosphaerae</name>
    <dbReference type="NCBI Taxonomy" id="1166078"/>
    <lineage>
        <taxon>Bacteria</taxon>
        <taxon>Pseudomonadati</taxon>
        <taxon>Pseudomonadota</taxon>
        <taxon>Alphaproteobacteria</taxon>
        <taxon>Hyphomicrobiales</taxon>
        <taxon>Aurantimonadaceae</taxon>
        <taxon>Aureimonas</taxon>
    </lineage>
</organism>
<evidence type="ECO:0000256" key="1">
    <source>
        <dbReference type="ARBA" id="ARBA00004651"/>
    </source>
</evidence>
<name>A0A7W6FWG2_9HYPH</name>
<dbReference type="EMBL" id="JACIDO010000013">
    <property type="protein sequence ID" value="MBB3937875.1"/>
    <property type="molecule type" value="Genomic_DNA"/>
</dbReference>
<dbReference type="Pfam" id="PF03591">
    <property type="entry name" value="AzlC"/>
    <property type="match status" value="1"/>
</dbReference>
<reference evidence="9 10" key="1">
    <citation type="submission" date="2020-08" db="EMBL/GenBank/DDBJ databases">
        <title>Genomic Encyclopedia of Type Strains, Phase IV (KMG-IV): sequencing the most valuable type-strain genomes for metagenomic binning, comparative biology and taxonomic classification.</title>
        <authorList>
            <person name="Goeker M."/>
        </authorList>
    </citation>
    <scope>NUCLEOTIDE SEQUENCE [LARGE SCALE GENOMIC DNA]</scope>
    <source>
        <strain evidence="9 10">DSM 25024</strain>
    </source>
</reference>
<evidence type="ECO:0000256" key="5">
    <source>
        <dbReference type="ARBA" id="ARBA00022692"/>
    </source>
</evidence>
<comment type="similarity">
    <text evidence="2">Belongs to the AzlC family.</text>
</comment>
<keyword evidence="7 8" id="KW-0472">Membrane</keyword>
<evidence type="ECO:0000256" key="4">
    <source>
        <dbReference type="ARBA" id="ARBA00022475"/>
    </source>
</evidence>
<evidence type="ECO:0000256" key="7">
    <source>
        <dbReference type="ARBA" id="ARBA00023136"/>
    </source>
</evidence>
<evidence type="ECO:0000313" key="9">
    <source>
        <dbReference type="EMBL" id="MBB3937875.1"/>
    </source>
</evidence>
<keyword evidence="5 8" id="KW-0812">Transmembrane</keyword>
<evidence type="ECO:0000256" key="3">
    <source>
        <dbReference type="ARBA" id="ARBA00022448"/>
    </source>
</evidence>
<evidence type="ECO:0000313" key="10">
    <source>
        <dbReference type="Proteomes" id="UP000531216"/>
    </source>
</evidence>
<feature type="transmembrane region" description="Helical" evidence="8">
    <location>
        <begin position="186"/>
        <end position="203"/>
    </location>
</feature>
<evidence type="ECO:0000256" key="2">
    <source>
        <dbReference type="ARBA" id="ARBA00010735"/>
    </source>
</evidence>
<evidence type="ECO:0000256" key="6">
    <source>
        <dbReference type="ARBA" id="ARBA00022989"/>
    </source>
</evidence>
<dbReference type="Proteomes" id="UP000531216">
    <property type="component" value="Unassembled WGS sequence"/>
</dbReference>
<dbReference type="OrthoDB" id="3579489at2"/>
<gene>
    <name evidence="9" type="ORF">GGR05_004044</name>
</gene>